<protein>
    <submittedName>
        <fullName evidence="7">Uncharacterized protein</fullName>
    </submittedName>
</protein>
<comment type="subcellular location">
    <subcellularLocation>
        <location evidence="1">Membrane</location>
        <topology evidence="1">Multi-pass membrane protein</topology>
    </subcellularLocation>
</comment>
<sequence length="489" mass="54256">MERFARIVAHHPYVILVAVTVFSTTCLIIPLTTKKLPNFSDPQLGFEARGTVIAQRLTAWSNLLEATRASGNLLVNPIEQHTPVASNEIHNHIKPFPISKYVNHSKMNKDTDEWHTLNDLEFDEEEGWDHHGHQHLASDGFFCTIPRIGTVELEEVNPHLHGERVENHLGKTTPFHPTEIRTSITSSSAVELNTTSALANYATEAGPQYSRVVFGSSDGSDLFSLDAIHEMCQIEHNMMKLPGVVNICETISPGECCQPWSLGNYIALLHNRTSCFHVTYTDNGTQCHTNHITPVTKSFRYLSRRHFRICRVLGLSWSLQVSPTSELSGNVTGLLSGLFVISSDPFDLSSTDSSLTGSWYVLFPGTSVRHLSAPSWSRVTVDFTTTNFLGYSDDVGGLVTFLLAGWFSSMTGRGRLALNLEPLLGPPRDLLASSGTSGVFPGRPLGRTSVPLLQVCKNYKLFYTRVFTVSGSYRDEFYLDWGSWLGPVP</sequence>
<evidence type="ECO:0000256" key="2">
    <source>
        <dbReference type="ARBA" id="ARBA00022692"/>
    </source>
</evidence>
<organism evidence="7">
    <name type="scientific">Timema douglasi</name>
    <name type="common">Walking stick</name>
    <dbReference type="NCBI Taxonomy" id="61478"/>
    <lineage>
        <taxon>Eukaryota</taxon>
        <taxon>Metazoa</taxon>
        <taxon>Ecdysozoa</taxon>
        <taxon>Arthropoda</taxon>
        <taxon>Hexapoda</taxon>
        <taxon>Insecta</taxon>
        <taxon>Pterygota</taxon>
        <taxon>Neoptera</taxon>
        <taxon>Polyneoptera</taxon>
        <taxon>Phasmatodea</taxon>
        <taxon>Timematodea</taxon>
        <taxon>Timematoidea</taxon>
        <taxon>Timematidae</taxon>
        <taxon>Timema</taxon>
    </lineage>
</organism>
<evidence type="ECO:0000313" key="7">
    <source>
        <dbReference type="EMBL" id="CAD7202189.1"/>
    </source>
</evidence>
<keyword evidence="4 6" id="KW-0472">Membrane</keyword>
<dbReference type="GO" id="GO:0022857">
    <property type="term" value="F:transmembrane transporter activity"/>
    <property type="evidence" value="ECO:0007669"/>
    <property type="project" value="TreeGrafter"/>
</dbReference>
<evidence type="ECO:0000256" key="3">
    <source>
        <dbReference type="ARBA" id="ARBA00022989"/>
    </source>
</evidence>
<name>A0A7R8ZC19_TIMDO</name>
<keyword evidence="2 6" id="KW-0812">Transmembrane</keyword>
<reference evidence="7" key="1">
    <citation type="submission" date="2020-11" db="EMBL/GenBank/DDBJ databases">
        <authorList>
            <person name="Tran Van P."/>
        </authorList>
    </citation>
    <scope>NUCLEOTIDE SEQUENCE</scope>
</reference>
<dbReference type="GO" id="GO:0016020">
    <property type="term" value="C:membrane"/>
    <property type="evidence" value="ECO:0007669"/>
    <property type="project" value="UniProtKB-SubCell"/>
</dbReference>
<evidence type="ECO:0000256" key="5">
    <source>
        <dbReference type="ARBA" id="ARBA00023180"/>
    </source>
</evidence>
<accession>A0A7R8ZC19</accession>
<evidence type="ECO:0000256" key="1">
    <source>
        <dbReference type="ARBA" id="ARBA00004141"/>
    </source>
</evidence>
<evidence type="ECO:0000256" key="6">
    <source>
        <dbReference type="SAM" id="Phobius"/>
    </source>
</evidence>
<dbReference type="InterPro" id="IPR052081">
    <property type="entry name" value="Dispatched_Hh_regulator"/>
</dbReference>
<feature type="transmembrane region" description="Helical" evidence="6">
    <location>
        <begin position="12"/>
        <end position="31"/>
    </location>
</feature>
<dbReference type="GO" id="GO:0007224">
    <property type="term" value="P:smoothened signaling pathway"/>
    <property type="evidence" value="ECO:0007669"/>
    <property type="project" value="TreeGrafter"/>
</dbReference>
<dbReference type="PANTHER" id="PTHR45951:SF3">
    <property type="entry name" value="PROTEIN DISPATCHED"/>
    <property type="match status" value="1"/>
</dbReference>
<dbReference type="PANTHER" id="PTHR45951">
    <property type="entry name" value="PROTEIN DISPATCHED-RELATED"/>
    <property type="match status" value="1"/>
</dbReference>
<dbReference type="EMBL" id="OA569085">
    <property type="protein sequence ID" value="CAD7202189.1"/>
    <property type="molecule type" value="Genomic_DNA"/>
</dbReference>
<proteinExistence type="predicted"/>
<evidence type="ECO:0000256" key="4">
    <source>
        <dbReference type="ARBA" id="ARBA00023136"/>
    </source>
</evidence>
<keyword evidence="5" id="KW-0325">Glycoprotein</keyword>
<keyword evidence="3 6" id="KW-1133">Transmembrane helix</keyword>
<dbReference type="AlphaFoldDB" id="A0A7R8ZC19"/>
<gene>
    <name evidence="7" type="ORF">TDIB3V08_LOCUS8374</name>
</gene>